<sequence>MRLTIKNAEAVYINPALRPSRLNVDITEIELHDVLFQVDINQAISYYGITELLDAIGDQEIRSHLLDLERQDPQD</sequence>
<gene>
    <name evidence="1" type="ORF">P0Y49_15910</name>
</gene>
<evidence type="ECO:0000313" key="2">
    <source>
        <dbReference type="Proteomes" id="UP001214530"/>
    </source>
</evidence>
<reference evidence="1" key="1">
    <citation type="submission" date="2023-03" db="EMBL/GenBank/DDBJ databases">
        <title>Andean soil-derived lignocellulolytic bacterial consortium as a source of novel taxa and putative plastic-active enzymes.</title>
        <authorList>
            <person name="Diaz-Garcia L."/>
            <person name="Chuvochina M."/>
            <person name="Feuerriegel G."/>
            <person name="Bunk B."/>
            <person name="Sproer C."/>
            <person name="Streit W.R."/>
            <person name="Rodriguez L.M."/>
            <person name="Overmann J."/>
            <person name="Jimenez D.J."/>
        </authorList>
    </citation>
    <scope>NUCLEOTIDE SEQUENCE</scope>
    <source>
        <strain evidence="1">MAG 3858</strain>
    </source>
</reference>
<dbReference type="AlphaFoldDB" id="A0AAJ5W5E2"/>
<proteinExistence type="predicted"/>
<name>A0AAJ5W5E2_9SPHI</name>
<dbReference type="EMBL" id="CP119313">
    <property type="protein sequence ID" value="WEK18277.1"/>
    <property type="molecule type" value="Genomic_DNA"/>
</dbReference>
<evidence type="ECO:0000313" key="1">
    <source>
        <dbReference type="EMBL" id="WEK18277.1"/>
    </source>
</evidence>
<protein>
    <submittedName>
        <fullName evidence="1">Uncharacterized protein</fullName>
    </submittedName>
</protein>
<dbReference type="Proteomes" id="UP001214530">
    <property type="component" value="Chromosome"/>
</dbReference>
<organism evidence="1 2">
    <name type="scientific">Candidatus Pedobacter colombiensis</name>
    <dbReference type="NCBI Taxonomy" id="3121371"/>
    <lineage>
        <taxon>Bacteria</taxon>
        <taxon>Pseudomonadati</taxon>
        <taxon>Bacteroidota</taxon>
        <taxon>Sphingobacteriia</taxon>
        <taxon>Sphingobacteriales</taxon>
        <taxon>Sphingobacteriaceae</taxon>
        <taxon>Pedobacter</taxon>
    </lineage>
</organism>
<accession>A0AAJ5W5E2</accession>